<keyword evidence="4 6" id="KW-0267">Excision nuclease</keyword>
<comment type="similarity">
    <text evidence="6">Belongs to the UvrC family.</text>
</comment>
<dbReference type="HAMAP" id="MF_00203">
    <property type="entry name" value="UvrC"/>
    <property type="match status" value="1"/>
</dbReference>
<dbReference type="SUPFAM" id="SSF82771">
    <property type="entry name" value="GIY-YIG endonuclease"/>
    <property type="match status" value="1"/>
</dbReference>
<dbReference type="SUPFAM" id="SSF47781">
    <property type="entry name" value="RuvA domain 2-like"/>
    <property type="match status" value="1"/>
</dbReference>
<accession>A0A6V8NEC7</accession>
<feature type="domain" description="UVR" evidence="7">
    <location>
        <begin position="204"/>
        <end position="239"/>
    </location>
</feature>
<protein>
    <recommendedName>
        <fullName evidence="6">UvrABC system protein C</fullName>
        <shortName evidence="6">Protein UvrC</shortName>
    </recommendedName>
    <alternativeName>
        <fullName evidence="6">Excinuclease ABC subunit C</fullName>
    </alternativeName>
</protein>
<evidence type="ECO:0000259" key="7">
    <source>
        <dbReference type="PROSITE" id="PS50151"/>
    </source>
</evidence>
<feature type="domain" description="UvrC family homology region profile" evidence="9">
    <location>
        <begin position="255"/>
        <end position="488"/>
    </location>
</feature>
<sequence>MENPVKEQVKKIPNRPGVYIYRNASGEVIYVGKAKSLRKRVQNYFHSPRALPFNVRYLIDEIASLEFIITGSEMEALILECNLIKKHRPKYNINLKDDKKYPFIAITINDSYPRVFFTRKIVRDGPLYFGPFTSARAVRRTIKSIQTLFPIRNCKGPRPGKSASTPCLNFHLERCLAPCVGEVREEEYRRMIDQVILFLKGRHQDLIQHFERRMWDYSRQEDFEKAARVRDQITALKHMIEEQKISLDEEMDLDIIASAHKEEIACIELFSTRGGKMVARDHFLLEGVKGVEERVYLSSFLKLHYQETPFVPQEILVSTDIEDRELIEQWLTQERGSRVRVSVPLKGEKKRLMEMAAENAYYDLDFLAEKRRTEKESESGVLVELKEILDLPRFPRRIEGYDISTIMGQSSVGSMVVFEEGRSKKSDYKRFRIKTVDGQDDYAMLAEVIGRRFGRWLDQTSPWDSSFKKIPDLIVVDGGKGQLSVSRKRLMEMSLENLPIIGLAKRMEEIYKVDEDRSLSLPPDSEALKLLQRVRDEAHRFALSYHRKLRDADTIRSILDEIPGLGEKRKQLLVDHFGSFQEVVEATLEELYAVKGIPRAVAESIFRHFHRF</sequence>
<evidence type="ECO:0000256" key="1">
    <source>
        <dbReference type="ARBA" id="ARBA00022490"/>
    </source>
</evidence>
<dbReference type="InterPro" id="IPR001943">
    <property type="entry name" value="UVR_dom"/>
</dbReference>
<dbReference type="PANTHER" id="PTHR30562:SF1">
    <property type="entry name" value="UVRABC SYSTEM PROTEIN C"/>
    <property type="match status" value="1"/>
</dbReference>
<dbReference type="GO" id="GO:0009432">
    <property type="term" value="P:SOS response"/>
    <property type="evidence" value="ECO:0007669"/>
    <property type="project" value="UniProtKB-UniRule"/>
</dbReference>
<dbReference type="InterPro" id="IPR047296">
    <property type="entry name" value="GIY-YIG_UvrC_Cho"/>
</dbReference>
<dbReference type="InterPro" id="IPR050066">
    <property type="entry name" value="UvrABC_protein_C"/>
</dbReference>
<evidence type="ECO:0000256" key="3">
    <source>
        <dbReference type="ARBA" id="ARBA00022769"/>
    </source>
</evidence>
<feature type="domain" description="GIY-YIG" evidence="8">
    <location>
        <begin position="14"/>
        <end position="93"/>
    </location>
</feature>
<evidence type="ECO:0000313" key="11">
    <source>
        <dbReference type="Proteomes" id="UP000574717"/>
    </source>
</evidence>
<evidence type="ECO:0000313" key="10">
    <source>
        <dbReference type="EMBL" id="GFP18609.1"/>
    </source>
</evidence>
<evidence type="ECO:0000256" key="2">
    <source>
        <dbReference type="ARBA" id="ARBA00022763"/>
    </source>
</evidence>
<evidence type="ECO:0000259" key="8">
    <source>
        <dbReference type="PROSITE" id="PS50164"/>
    </source>
</evidence>
<dbReference type="Pfam" id="PF08459">
    <property type="entry name" value="UvrC_RNaseH_dom"/>
    <property type="match status" value="1"/>
</dbReference>
<dbReference type="InterPro" id="IPR010994">
    <property type="entry name" value="RuvA_2-like"/>
</dbReference>
<dbReference type="InterPro" id="IPR001162">
    <property type="entry name" value="UvrC_RNase_H_dom"/>
</dbReference>
<reference evidence="10 11" key="1">
    <citation type="journal article" date="2020" name="Front. Microbiol.">
        <title>Single-cell genomics of novel Actinobacteria with the Wood-Ljungdahl pathway discovered in a serpentinizing system.</title>
        <authorList>
            <person name="Merino N."/>
            <person name="Kawai M."/>
            <person name="Boyd E.S."/>
            <person name="Colman D.R."/>
            <person name="McGlynn S.E."/>
            <person name="Nealson K.H."/>
            <person name="Kurokawa K."/>
            <person name="Hongoh Y."/>
        </authorList>
    </citation>
    <scope>NUCLEOTIDE SEQUENCE [LARGE SCALE GENOMIC DNA]</scope>
    <source>
        <strain evidence="10 11">S03</strain>
    </source>
</reference>
<evidence type="ECO:0000256" key="5">
    <source>
        <dbReference type="ARBA" id="ARBA00023204"/>
    </source>
</evidence>
<dbReference type="Gene3D" id="3.30.420.340">
    <property type="entry name" value="UvrC, RNAse H endonuclease domain"/>
    <property type="match status" value="1"/>
</dbReference>
<keyword evidence="3 6" id="KW-0228">DNA excision</keyword>
<dbReference type="FunFam" id="3.40.1440.10:FF:000001">
    <property type="entry name" value="UvrABC system protein C"/>
    <property type="match status" value="1"/>
</dbReference>
<keyword evidence="6" id="KW-0742">SOS response</keyword>
<comment type="function">
    <text evidence="6">The UvrABC repair system catalyzes the recognition and processing of DNA lesions. UvrC both incises the 5' and 3' sides of the lesion. The N-terminal half is responsible for the 3' incision and the C-terminal half is responsible for the 5' incision.</text>
</comment>
<dbReference type="PROSITE" id="PS50165">
    <property type="entry name" value="UVRC"/>
    <property type="match status" value="1"/>
</dbReference>
<dbReference type="AlphaFoldDB" id="A0A6V8NEC7"/>
<dbReference type="InterPro" id="IPR000305">
    <property type="entry name" value="GIY-YIG_endonuc"/>
</dbReference>
<dbReference type="PROSITE" id="PS50164">
    <property type="entry name" value="GIY_YIG"/>
    <property type="match status" value="1"/>
</dbReference>
<dbReference type="InterPro" id="IPR036876">
    <property type="entry name" value="UVR_dom_sf"/>
</dbReference>
<dbReference type="InterPro" id="IPR041663">
    <property type="entry name" value="DisA/LigA_HHH"/>
</dbReference>
<dbReference type="SMART" id="SM00465">
    <property type="entry name" value="GIYc"/>
    <property type="match status" value="1"/>
</dbReference>
<dbReference type="InterPro" id="IPR004791">
    <property type="entry name" value="UvrC"/>
</dbReference>
<dbReference type="EMBL" id="BLRU01000004">
    <property type="protein sequence ID" value="GFP18609.1"/>
    <property type="molecule type" value="Genomic_DNA"/>
</dbReference>
<dbReference type="GO" id="GO:0005737">
    <property type="term" value="C:cytoplasm"/>
    <property type="evidence" value="ECO:0007669"/>
    <property type="project" value="UniProtKB-SubCell"/>
</dbReference>
<dbReference type="GO" id="GO:0003677">
    <property type="term" value="F:DNA binding"/>
    <property type="evidence" value="ECO:0007669"/>
    <property type="project" value="UniProtKB-UniRule"/>
</dbReference>
<comment type="subcellular location">
    <subcellularLocation>
        <location evidence="6">Cytoplasm</location>
    </subcellularLocation>
</comment>
<dbReference type="PANTHER" id="PTHR30562">
    <property type="entry name" value="UVRC/OXIDOREDUCTASE"/>
    <property type="match status" value="1"/>
</dbReference>
<dbReference type="Gene3D" id="4.10.860.10">
    <property type="entry name" value="UVR domain"/>
    <property type="match status" value="1"/>
</dbReference>
<keyword evidence="5 6" id="KW-0234">DNA repair</keyword>
<proteinExistence type="inferred from homology"/>
<dbReference type="Pfam" id="PF12826">
    <property type="entry name" value="HHH_2"/>
    <property type="match status" value="1"/>
</dbReference>
<evidence type="ECO:0000256" key="4">
    <source>
        <dbReference type="ARBA" id="ARBA00022881"/>
    </source>
</evidence>
<dbReference type="Gene3D" id="3.40.1440.10">
    <property type="entry name" value="GIY-YIG endonuclease"/>
    <property type="match status" value="1"/>
</dbReference>
<evidence type="ECO:0000259" key="9">
    <source>
        <dbReference type="PROSITE" id="PS50165"/>
    </source>
</evidence>
<dbReference type="SUPFAM" id="SSF46600">
    <property type="entry name" value="C-terminal UvrC-binding domain of UvrB"/>
    <property type="match status" value="1"/>
</dbReference>
<dbReference type="InterPro" id="IPR038476">
    <property type="entry name" value="UvrC_RNase_H_dom_sf"/>
</dbReference>
<dbReference type="NCBIfam" id="TIGR00194">
    <property type="entry name" value="uvrC"/>
    <property type="match status" value="1"/>
</dbReference>
<evidence type="ECO:0000256" key="6">
    <source>
        <dbReference type="HAMAP-Rule" id="MF_00203"/>
    </source>
</evidence>
<keyword evidence="1 6" id="KW-0963">Cytoplasm</keyword>
<dbReference type="PROSITE" id="PS50151">
    <property type="entry name" value="UVR"/>
    <property type="match status" value="1"/>
</dbReference>
<dbReference type="GO" id="GO:0006289">
    <property type="term" value="P:nucleotide-excision repair"/>
    <property type="evidence" value="ECO:0007669"/>
    <property type="project" value="UniProtKB-UniRule"/>
</dbReference>
<keyword evidence="2 6" id="KW-0227">DNA damage</keyword>
<dbReference type="Pfam" id="PF02151">
    <property type="entry name" value="UVR"/>
    <property type="match status" value="1"/>
</dbReference>
<dbReference type="CDD" id="cd10434">
    <property type="entry name" value="GIY-YIG_UvrC_Cho"/>
    <property type="match status" value="1"/>
</dbReference>
<organism evidence="10 11">
    <name type="scientific">Candidatus Hakubella thermalkaliphila</name>
    <dbReference type="NCBI Taxonomy" id="2754717"/>
    <lineage>
        <taxon>Bacteria</taxon>
        <taxon>Bacillati</taxon>
        <taxon>Actinomycetota</taxon>
        <taxon>Actinomycetota incertae sedis</taxon>
        <taxon>Candidatus Hakubellales</taxon>
        <taxon>Candidatus Hakubellaceae</taxon>
        <taxon>Candidatus Hakubella</taxon>
    </lineage>
</organism>
<dbReference type="Pfam" id="PF01541">
    <property type="entry name" value="GIY-YIG"/>
    <property type="match status" value="1"/>
</dbReference>
<gene>
    <name evidence="6" type="primary">uvrC</name>
    <name evidence="10" type="ORF">HKBW3S03_00114</name>
</gene>
<dbReference type="InterPro" id="IPR035901">
    <property type="entry name" value="GIY-YIG_endonuc_sf"/>
</dbReference>
<dbReference type="GO" id="GO:0009380">
    <property type="term" value="C:excinuclease repair complex"/>
    <property type="evidence" value="ECO:0007669"/>
    <property type="project" value="InterPro"/>
</dbReference>
<dbReference type="Pfam" id="PF22920">
    <property type="entry name" value="UvrC_RNaseH"/>
    <property type="match status" value="1"/>
</dbReference>
<dbReference type="Proteomes" id="UP000574717">
    <property type="component" value="Unassembled WGS sequence"/>
</dbReference>
<comment type="caution">
    <text evidence="10">The sequence shown here is derived from an EMBL/GenBank/DDBJ whole genome shotgun (WGS) entry which is preliminary data.</text>
</comment>
<dbReference type="NCBIfam" id="NF001824">
    <property type="entry name" value="PRK00558.1-5"/>
    <property type="match status" value="1"/>
</dbReference>
<dbReference type="RefSeq" id="WP_176236698.1">
    <property type="nucleotide sequence ID" value="NZ_BLRU01000004.1"/>
</dbReference>
<comment type="subunit">
    <text evidence="6">Interacts with UvrB in an incision complex.</text>
</comment>
<name>A0A6V8NEC7_9ACTN</name>
<dbReference type="GO" id="GO:0009381">
    <property type="term" value="F:excinuclease ABC activity"/>
    <property type="evidence" value="ECO:0007669"/>
    <property type="project" value="UniProtKB-UniRule"/>
</dbReference>
<dbReference type="Gene3D" id="1.10.150.20">
    <property type="entry name" value="5' to 3' exonuclease, C-terminal subdomain"/>
    <property type="match status" value="1"/>
</dbReference>